<dbReference type="EMBL" id="KZ150150">
    <property type="protein sequence ID" value="PZC72842.1"/>
    <property type="molecule type" value="Genomic_DNA"/>
</dbReference>
<keyword evidence="2" id="KW-1185">Reference proteome</keyword>
<gene>
    <name evidence="1" type="primary">HaOG210517</name>
    <name evidence="1" type="ORF">B5X24_HaOG210517</name>
</gene>
<dbReference type="AlphaFoldDB" id="A0A2W1BC56"/>
<sequence>MIYQGHEFCPDPDPPYRDLNKVDVTVNVVNTTNNPYFTANFSVKETLAGYSWRFKIGFEKEGKVIIENDFKGLSCNIFLPKLIYRISSINYNHNTCDIFKGNYTLHKLEISTLDRAVNYLPTRRLGIYAYYLSYYKPKGTCFCIQSRLLFTKA</sequence>
<accession>A0A2W1BC56</accession>
<name>A0A2W1BC56_HELAM</name>
<proteinExistence type="predicted"/>
<organism evidence="1 2">
    <name type="scientific">Helicoverpa armigera</name>
    <name type="common">Cotton bollworm</name>
    <name type="synonym">Heliothis armigera</name>
    <dbReference type="NCBI Taxonomy" id="29058"/>
    <lineage>
        <taxon>Eukaryota</taxon>
        <taxon>Metazoa</taxon>
        <taxon>Ecdysozoa</taxon>
        <taxon>Arthropoda</taxon>
        <taxon>Hexapoda</taxon>
        <taxon>Insecta</taxon>
        <taxon>Pterygota</taxon>
        <taxon>Neoptera</taxon>
        <taxon>Endopterygota</taxon>
        <taxon>Lepidoptera</taxon>
        <taxon>Glossata</taxon>
        <taxon>Ditrysia</taxon>
        <taxon>Noctuoidea</taxon>
        <taxon>Noctuidae</taxon>
        <taxon>Heliothinae</taxon>
        <taxon>Helicoverpa</taxon>
    </lineage>
</organism>
<evidence type="ECO:0000313" key="1">
    <source>
        <dbReference type="EMBL" id="PZC72842.1"/>
    </source>
</evidence>
<dbReference type="Proteomes" id="UP000249218">
    <property type="component" value="Unassembled WGS sequence"/>
</dbReference>
<reference evidence="1 2" key="1">
    <citation type="journal article" date="2017" name="BMC Biol.">
        <title>Genomic innovations, transcriptional plasticity and gene loss underlying the evolution and divergence of two highly polyphagous and invasive Helicoverpa pest species.</title>
        <authorList>
            <person name="Pearce S.L."/>
            <person name="Clarke D.F."/>
            <person name="East P.D."/>
            <person name="Elfekih S."/>
            <person name="Gordon K.H."/>
            <person name="Jermiin L.S."/>
            <person name="McGaughran A."/>
            <person name="Oakeshott J.G."/>
            <person name="Papanikolaou A."/>
            <person name="Perera O.P."/>
            <person name="Rane R.V."/>
            <person name="Richards S."/>
            <person name="Tay W.T."/>
            <person name="Walsh T.K."/>
            <person name="Anderson A."/>
            <person name="Anderson C.J."/>
            <person name="Asgari S."/>
            <person name="Board P.G."/>
            <person name="Bretschneider A."/>
            <person name="Campbell P.M."/>
            <person name="Chertemps T."/>
            <person name="Christeller J.T."/>
            <person name="Coppin C.W."/>
            <person name="Downes S.J."/>
            <person name="Duan G."/>
            <person name="Farnsworth C.A."/>
            <person name="Good R.T."/>
            <person name="Han L.B."/>
            <person name="Han Y.C."/>
            <person name="Hatje K."/>
            <person name="Horne I."/>
            <person name="Huang Y.P."/>
            <person name="Hughes D.S."/>
            <person name="Jacquin-Joly E."/>
            <person name="James W."/>
            <person name="Jhangiani S."/>
            <person name="Kollmar M."/>
            <person name="Kuwar S.S."/>
            <person name="Li S."/>
            <person name="Liu N.Y."/>
            <person name="Maibeche M.T."/>
            <person name="Miller J.R."/>
            <person name="Montagne N."/>
            <person name="Perry T."/>
            <person name="Qu J."/>
            <person name="Song S.V."/>
            <person name="Sutton G.G."/>
            <person name="Vogel H."/>
            <person name="Walenz B.P."/>
            <person name="Xu W."/>
            <person name="Zhang H.J."/>
            <person name="Zou Z."/>
            <person name="Batterham P."/>
            <person name="Edwards O.R."/>
            <person name="Feyereisen R."/>
            <person name="Gibbs R.A."/>
            <person name="Heckel D.G."/>
            <person name="McGrath A."/>
            <person name="Robin C."/>
            <person name="Scherer S.E."/>
            <person name="Worley K.C."/>
            <person name="Wu Y.D."/>
        </authorList>
    </citation>
    <scope>NUCLEOTIDE SEQUENCE [LARGE SCALE GENOMIC DNA]</scope>
    <source>
        <strain evidence="1">Harm_GR_Male_#8</strain>
        <tissue evidence="1">Whole organism</tissue>
    </source>
</reference>
<evidence type="ECO:0000313" key="2">
    <source>
        <dbReference type="Proteomes" id="UP000249218"/>
    </source>
</evidence>
<protein>
    <submittedName>
        <fullName evidence="1">Uncharacterized protein</fullName>
    </submittedName>
</protein>